<accession>A0A5N6IAZ5</accession>
<dbReference type="SUPFAM" id="SSF51322">
    <property type="entry name" value="Cyanovirin-N"/>
    <property type="match status" value="1"/>
</dbReference>
<dbReference type="PANTHER" id="PTHR42076:SF1">
    <property type="entry name" value="CYANOVIRIN-N DOMAIN-CONTAINING PROTEIN"/>
    <property type="match status" value="1"/>
</dbReference>
<sequence>MSFHETACDIHLDHERGKRRTSLVAICNNEEGSGLTSDILLDDFLGNDNGHFVWGGKNVTKTSRNLSITREGPSRVPILHADLLTDSGEYVSAHCPLDEHIFNINGELLFKPDEARE</sequence>
<dbReference type="AlphaFoldDB" id="A0A5N6IAZ5"/>
<name>A0A5N6IAZ5_9EURO</name>
<protein>
    <submittedName>
        <fullName evidence="1">Cyanovirin-N</fullName>
    </submittedName>
</protein>
<proteinExistence type="predicted"/>
<evidence type="ECO:0000313" key="2">
    <source>
        <dbReference type="Proteomes" id="UP000325579"/>
    </source>
</evidence>
<dbReference type="SMART" id="SM01111">
    <property type="entry name" value="CVNH"/>
    <property type="match status" value="1"/>
</dbReference>
<dbReference type="RefSeq" id="XP_031947280.1">
    <property type="nucleotide sequence ID" value="XM_032082075.1"/>
</dbReference>
<dbReference type="OrthoDB" id="2441380at2759"/>
<dbReference type="InterPro" id="IPR011058">
    <property type="entry name" value="Cyanovirin-N"/>
</dbReference>
<keyword evidence="2" id="KW-1185">Reference proteome</keyword>
<reference evidence="1 2" key="1">
    <citation type="submission" date="2019-04" db="EMBL/GenBank/DDBJ databases">
        <authorList>
            <consortium name="DOE Joint Genome Institute"/>
            <person name="Mondo S."/>
            <person name="Kjaerbolling I."/>
            <person name="Vesth T."/>
            <person name="Frisvad J.C."/>
            <person name="Nybo J.L."/>
            <person name="Theobald S."/>
            <person name="Kildgaard S."/>
            <person name="Isbrandt T."/>
            <person name="Kuo A."/>
            <person name="Sato A."/>
            <person name="Lyhne E.K."/>
            <person name="Kogle M.E."/>
            <person name="Wiebenga A."/>
            <person name="Kun R.S."/>
            <person name="Lubbers R.J."/>
            <person name="Makela M.R."/>
            <person name="Barry K."/>
            <person name="Chovatia M."/>
            <person name="Clum A."/>
            <person name="Daum C."/>
            <person name="Haridas S."/>
            <person name="He G."/>
            <person name="LaButti K."/>
            <person name="Lipzen A."/>
            <person name="Riley R."/>
            <person name="Salamov A."/>
            <person name="Simmons B.A."/>
            <person name="Magnuson J.K."/>
            <person name="Henrissat B."/>
            <person name="Mortensen U.H."/>
            <person name="Larsen T.O."/>
            <person name="Devries R.P."/>
            <person name="Grigoriev I.V."/>
            <person name="Machida M."/>
            <person name="Baker S.E."/>
            <person name="Andersen M.R."/>
            <person name="Cantor M.N."/>
            <person name="Hua S.X."/>
        </authorList>
    </citation>
    <scope>NUCLEOTIDE SEQUENCE [LARGE SCALE GENOMIC DNA]</scope>
    <source>
        <strain evidence="1 2">CBS 119388</strain>
    </source>
</reference>
<dbReference type="Gene3D" id="2.30.60.10">
    <property type="entry name" value="Cyanovirin-N"/>
    <property type="match status" value="1"/>
</dbReference>
<dbReference type="Proteomes" id="UP000325579">
    <property type="component" value="Unassembled WGS sequence"/>
</dbReference>
<gene>
    <name evidence="1" type="ORF">BDV37DRAFT_2494</name>
</gene>
<accession>A0A5N7DU15</accession>
<dbReference type="InterPro" id="IPR036673">
    <property type="entry name" value="Cyanovirin-N_sf"/>
</dbReference>
<organism evidence="1 2">
    <name type="scientific">Aspergillus pseudonomiae</name>
    <dbReference type="NCBI Taxonomy" id="1506151"/>
    <lineage>
        <taxon>Eukaryota</taxon>
        <taxon>Fungi</taxon>
        <taxon>Dikarya</taxon>
        <taxon>Ascomycota</taxon>
        <taxon>Pezizomycotina</taxon>
        <taxon>Eurotiomycetes</taxon>
        <taxon>Eurotiomycetidae</taxon>
        <taxon>Eurotiales</taxon>
        <taxon>Aspergillaceae</taxon>
        <taxon>Aspergillus</taxon>
        <taxon>Aspergillus subgen. Circumdati</taxon>
    </lineage>
</organism>
<dbReference type="GeneID" id="43666766"/>
<dbReference type="EMBL" id="ML736738">
    <property type="protein sequence ID" value="KAE8409961.1"/>
    <property type="molecule type" value="Genomic_DNA"/>
</dbReference>
<evidence type="ECO:0000313" key="1">
    <source>
        <dbReference type="EMBL" id="KAE8409961.1"/>
    </source>
</evidence>
<dbReference type="PANTHER" id="PTHR42076">
    <property type="entry name" value="CYANOVIRIN-N HOMOLOG"/>
    <property type="match status" value="1"/>
</dbReference>
<dbReference type="Pfam" id="PF08881">
    <property type="entry name" value="CVNH"/>
    <property type="match status" value="1"/>
</dbReference>